<organism evidence="1 2">
    <name type="scientific">Puccinia striiformis f. sp. tritici PST-78</name>
    <dbReference type="NCBI Taxonomy" id="1165861"/>
    <lineage>
        <taxon>Eukaryota</taxon>
        <taxon>Fungi</taxon>
        <taxon>Dikarya</taxon>
        <taxon>Basidiomycota</taxon>
        <taxon>Pucciniomycotina</taxon>
        <taxon>Pucciniomycetes</taxon>
        <taxon>Pucciniales</taxon>
        <taxon>Pucciniaceae</taxon>
        <taxon>Puccinia</taxon>
    </lineage>
</organism>
<proteinExistence type="predicted"/>
<evidence type="ECO:0000313" key="2">
    <source>
        <dbReference type="Proteomes" id="UP000054564"/>
    </source>
</evidence>
<sequence length="218" mass="25203">MQIELNSWIFNHFTRINYIPNQAHFMEFLYRGMAVEFFVVFEHKMTTVKSIVGIVINGLKAMLESKTSHRILILFFLFSSSSNSNSIVKEWISPTEATDTRRAYLQFLGLGQISCLSPEIRAVLTCLMNAAPEDVLQFLKSPDDHTVQWAKHVNPLFYGRHQPNLDRITNRQTSLHLVECIHTQNGTQTQLCRSTEIPHGDGDRREINLYFIRLVNSF</sequence>
<dbReference type="EMBL" id="AJIL01000010">
    <property type="protein sequence ID" value="KNF04859.1"/>
    <property type="molecule type" value="Genomic_DNA"/>
</dbReference>
<dbReference type="AlphaFoldDB" id="A0A0L0W010"/>
<dbReference type="Proteomes" id="UP000054564">
    <property type="component" value="Unassembled WGS sequence"/>
</dbReference>
<comment type="caution">
    <text evidence="1">The sequence shown here is derived from an EMBL/GenBank/DDBJ whole genome shotgun (WGS) entry which is preliminary data.</text>
</comment>
<protein>
    <submittedName>
        <fullName evidence="1">Uncharacterized protein</fullName>
    </submittedName>
</protein>
<reference evidence="2" key="1">
    <citation type="submission" date="2014-03" db="EMBL/GenBank/DDBJ databases">
        <title>The Genome Sequence of Puccinia striiformis f. sp. tritici PST-78.</title>
        <authorList>
            <consortium name="The Broad Institute Genome Sequencing Platform"/>
            <person name="Cuomo C."/>
            <person name="Hulbert S."/>
            <person name="Chen X."/>
            <person name="Walker B."/>
            <person name="Young S.K."/>
            <person name="Zeng Q."/>
            <person name="Gargeya S."/>
            <person name="Fitzgerald M."/>
            <person name="Haas B."/>
            <person name="Abouelleil A."/>
            <person name="Alvarado L."/>
            <person name="Arachchi H.M."/>
            <person name="Berlin A.M."/>
            <person name="Chapman S.B."/>
            <person name="Goldberg J."/>
            <person name="Griggs A."/>
            <person name="Gujja S."/>
            <person name="Hansen M."/>
            <person name="Howarth C."/>
            <person name="Imamovic A."/>
            <person name="Larimer J."/>
            <person name="McCowan C."/>
            <person name="Montmayeur A."/>
            <person name="Murphy C."/>
            <person name="Neiman D."/>
            <person name="Pearson M."/>
            <person name="Priest M."/>
            <person name="Roberts A."/>
            <person name="Saif S."/>
            <person name="Shea T."/>
            <person name="Sisk P."/>
            <person name="Sykes S."/>
            <person name="Wortman J."/>
            <person name="Nusbaum C."/>
            <person name="Birren B."/>
        </authorList>
    </citation>
    <scope>NUCLEOTIDE SEQUENCE [LARGE SCALE GENOMIC DNA]</scope>
    <source>
        <strain evidence="2">race PST-78</strain>
    </source>
</reference>
<dbReference type="PANTHER" id="PTHR33266:SF1">
    <property type="entry name" value="F-BOX DOMAIN-CONTAINING PROTEIN"/>
    <property type="match status" value="1"/>
</dbReference>
<keyword evidence="2" id="KW-1185">Reference proteome</keyword>
<dbReference type="PANTHER" id="PTHR33266">
    <property type="entry name" value="CHROMOSOME 15, WHOLE GENOME SHOTGUN SEQUENCE"/>
    <property type="match status" value="1"/>
</dbReference>
<name>A0A0L0W010_9BASI</name>
<dbReference type="STRING" id="1165861.A0A0L0W010"/>
<evidence type="ECO:0000313" key="1">
    <source>
        <dbReference type="EMBL" id="KNF04859.1"/>
    </source>
</evidence>
<accession>A0A0L0W010</accession>
<gene>
    <name evidence="1" type="ORF">PSTG_01913</name>
</gene>